<reference evidence="1" key="1">
    <citation type="submission" date="2019-03" db="EMBL/GenBank/DDBJ databases">
        <title>Single cell metagenomics reveals metabolic interactions within the superorganism composed of flagellate Streblomastix strix and complex community of Bacteroidetes bacteria on its surface.</title>
        <authorList>
            <person name="Treitli S.C."/>
            <person name="Kolisko M."/>
            <person name="Husnik F."/>
            <person name="Keeling P."/>
            <person name="Hampl V."/>
        </authorList>
    </citation>
    <scope>NUCLEOTIDE SEQUENCE</scope>
    <source>
        <strain evidence="1">STM</strain>
    </source>
</reference>
<gene>
    <name evidence="1" type="ORF">EZS27_003500</name>
</gene>
<dbReference type="Gene3D" id="2.120.10.30">
    <property type="entry name" value="TolB, C-terminal domain"/>
    <property type="match status" value="1"/>
</dbReference>
<dbReference type="InterPro" id="IPR011042">
    <property type="entry name" value="6-blade_b-propeller_TolB-like"/>
</dbReference>
<proteinExistence type="predicted"/>
<organism evidence="1">
    <name type="scientific">termite gut metagenome</name>
    <dbReference type="NCBI Taxonomy" id="433724"/>
    <lineage>
        <taxon>unclassified sequences</taxon>
        <taxon>metagenomes</taxon>
        <taxon>organismal metagenomes</taxon>
    </lineage>
</organism>
<protein>
    <recommendedName>
        <fullName evidence="2">6-bladed beta-propeller</fullName>
    </recommendedName>
</protein>
<sequence length="326" mass="36995">MYLTNNRILLLSLICTISFMGCEKHSSNNSITCLDVSTINEKDSLSSIFKSFEIIRLETVDESLIGRRINKIRKKHHKYFISYDNKALVQFDRQGVFLRKIQNIGSGPGEYISLVDFDVLPNGNIIIQDNRKLLFYASTGEFIKAIPLGVTCFNFKIIGDNTFLICASGEEYSIYLINGNGEILSKQIETNNIPVLGRTVSFFTFGNKQILYQQDVSNDFLSFDIKTGEFSNINLLCNKDNCLTVKTINKHKKRDSGNDPYRLEYNVNTIGGFSSYSDYVFFAYGNQSSGFKCYFMNTIDNTIDYVLTENTVNDISFTVSSISKCN</sequence>
<dbReference type="AlphaFoldDB" id="A0A5J4SSG0"/>
<comment type="caution">
    <text evidence="1">The sequence shown here is derived from an EMBL/GenBank/DDBJ whole genome shotgun (WGS) entry which is preliminary data.</text>
</comment>
<dbReference type="InterPro" id="IPR011044">
    <property type="entry name" value="Quino_amine_DH_bsu"/>
</dbReference>
<dbReference type="EMBL" id="SNRY01000054">
    <property type="protein sequence ID" value="KAA6349104.1"/>
    <property type="molecule type" value="Genomic_DNA"/>
</dbReference>
<dbReference type="SUPFAM" id="SSF50969">
    <property type="entry name" value="YVTN repeat-like/Quinoprotein amine dehydrogenase"/>
    <property type="match status" value="1"/>
</dbReference>
<dbReference type="PROSITE" id="PS51257">
    <property type="entry name" value="PROKAR_LIPOPROTEIN"/>
    <property type="match status" value="1"/>
</dbReference>
<evidence type="ECO:0008006" key="2">
    <source>
        <dbReference type="Google" id="ProtNLM"/>
    </source>
</evidence>
<evidence type="ECO:0000313" key="1">
    <source>
        <dbReference type="EMBL" id="KAA6349104.1"/>
    </source>
</evidence>
<dbReference type="Pfam" id="PF17170">
    <property type="entry name" value="DUF5128"/>
    <property type="match status" value="1"/>
</dbReference>
<accession>A0A5J4SSG0</accession>
<name>A0A5J4SSG0_9ZZZZ</name>